<dbReference type="InterPro" id="IPR027417">
    <property type="entry name" value="P-loop_NTPase"/>
</dbReference>
<protein>
    <recommendedName>
        <fullName evidence="7">RecA family profile 1 domain-containing protein</fullName>
    </recommendedName>
</protein>
<dbReference type="Pfam" id="PF08423">
    <property type="entry name" value="Rad51"/>
    <property type="match status" value="1"/>
</dbReference>
<dbReference type="GO" id="GO:0003690">
    <property type="term" value="F:double-stranded DNA binding"/>
    <property type="evidence" value="ECO:0007669"/>
    <property type="project" value="TreeGrafter"/>
</dbReference>
<dbReference type="GO" id="GO:0140664">
    <property type="term" value="F:ATP-dependent DNA damage sensor activity"/>
    <property type="evidence" value="ECO:0007669"/>
    <property type="project" value="InterPro"/>
</dbReference>
<dbReference type="InterPro" id="IPR013632">
    <property type="entry name" value="Rad51_C"/>
</dbReference>
<keyword evidence="6" id="KW-0539">Nucleus</keyword>
<evidence type="ECO:0000313" key="8">
    <source>
        <dbReference type="EMBL" id="KAJ8491593.1"/>
    </source>
</evidence>
<keyword evidence="5" id="KW-0233">DNA recombination</keyword>
<dbReference type="SMART" id="SM00382">
    <property type="entry name" value="AAA"/>
    <property type="match status" value="1"/>
</dbReference>
<dbReference type="Gene3D" id="3.40.50.300">
    <property type="entry name" value="P-loop containing nucleotide triphosphate hydrolases"/>
    <property type="match status" value="1"/>
</dbReference>
<gene>
    <name evidence="8" type="ORF">OPV22_013314</name>
</gene>
<evidence type="ECO:0000313" key="9">
    <source>
        <dbReference type="Proteomes" id="UP001222027"/>
    </source>
</evidence>
<evidence type="ECO:0000256" key="2">
    <source>
        <dbReference type="ARBA" id="ARBA00007095"/>
    </source>
</evidence>
<dbReference type="EMBL" id="JAQQAF010000004">
    <property type="protein sequence ID" value="KAJ8491593.1"/>
    <property type="molecule type" value="Genomic_DNA"/>
</dbReference>
<accession>A0AAV8R778</accession>
<proteinExistence type="inferred from homology"/>
<dbReference type="GO" id="GO:0000400">
    <property type="term" value="F:four-way junction DNA binding"/>
    <property type="evidence" value="ECO:0007669"/>
    <property type="project" value="TreeGrafter"/>
</dbReference>
<comment type="caution">
    <text evidence="8">The sequence shown here is derived from an EMBL/GenBank/DDBJ whole genome shotgun (WGS) entry which is preliminary data.</text>
</comment>
<dbReference type="InterPro" id="IPR003593">
    <property type="entry name" value="AAA+_ATPase"/>
</dbReference>
<organism evidence="8 9">
    <name type="scientific">Ensete ventricosum</name>
    <name type="common">Abyssinian banana</name>
    <name type="synonym">Musa ensete</name>
    <dbReference type="NCBI Taxonomy" id="4639"/>
    <lineage>
        <taxon>Eukaryota</taxon>
        <taxon>Viridiplantae</taxon>
        <taxon>Streptophyta</taxon>
        <taxon>Embryophyta</taxon>
        <taxon>Tracheophyta</taxon>
        <taxon>Spermatophyta</taxon>
        <taxon>Magnoliopsida</taxon>
        <taxon>Liliopsida</taxon>
        <taxon>Zingiberales</taxon>
        <taxon>Musaceae</taxon>
        <taxon>Ensete</taxon>
    </lineage>
</organism>
<dbReference type="GO" id="GO:0003697">
    <property type="term" value="F:single-stranded DNA binding"/>
    <property type="evidence" value="ECO:0007669"/>
    <property type="project" value="TreeGrafter"/>
</dbReference>
<dbReference type="InterPro" id="IPR058766">
    <property type="entry name" value="HHH_XRCC3_RAD51B"/>
</dbReference>
<dbReference type="GO" id="GO:0000724">
    <property type="term" value="P:double-strand break repair via homologous recombination"/>
    <property type="evidence" value="ECO:0007669"/>
    <property type="project" value="InterPro"/>
</dbReference>
<reference evidence="8 9" key="1">
    <citation type="submission" date="2022-12" db="EMBL/GenBank/DDBJ databases">
        <title>Chromosome-scale assembly of the Ensete ventricosum genome.</title>
        <authorList>
            <person name="Dussert Y."/>
            <person name="Stocks J."/>
            <person name="Wendawek A."/>
            <person name="Woldeyes F."/>
            <person name="Nichols R.A."/>
            <person name="Borrell J.S."/>
        </authorList>
    </citation>
    <scope>NUCLEOTIDE SEQUENCE [LARGE SCALE GENOMIC DNA]</scope>
    <source>
        <strain evidence="9">cv. Maze</strain>
        <tissue evidence="8">Seeds</tissue>
    </source>
</reference>
<keyword evidence="3" id="KW-0227">DNA damage</keyword>
<dbReference type="Pfam" id="PF26169">
    <property type="entry name" value="HHH_XRCC3_RpoA"/>
    <property type="match status" value="1"/>
</dbReference>
<evidence type="ECO:0000256" key="1">
    <source>
        <dbReference type="ARBA" id="ARBA00004123"/>
    </source>
</evidence>
<evidence type="ECO:0000256" key="4">
    <source>
        <dbReference type="ARBA" id="ARBA00023125"/>
    </source>
</evidence>
<comment type="subcellular location">
    <subcellularLocation>
        <location evidence="1">Nucleus</location>
    </subcellularLocation>
</comment>
<evidence type="ECO:0000256" key="3">
    <source>
        <dbReference type="ARBA" id="ARBA00022763"/>
    </source>
</evidence>
<dbReference type="PROSITE" id="PS50162">
    <property type="entry name" value="RECA_2"/>
    <property type="match status" value="1"/>
</dbReference>
<dbReference type="AlphaFoldDB" id="A0AAV8R778"/>
<dbReference type="Proteomes" id="UP001222027">
    <property type="component" value="Unassembled WGS sequence"/>
</dbReference>
<comment type="similarity">
    <text evidence="2">Belongs to the RecA family. RAD51 subfamily.</text>
</comment>
<dbReference type="InterPro" id="IPR020588">
    <property type="entry name" value="RecA_ATP-bd"/>
</dbReference>
<keyword evidence="4" id="KW-0238">DNA-binding</keyword>
<feature type="domain" description="RecA family profile 1" evidence="7">
    <location>
        <begin position="77"/>
        <end position="254"/>
    </location>
</feature>
<dbReference type="GO" id="GO:0033063">
    <property type="term" value="C:Rad51B-Rad51C-Rad51D-XRCC2 complex"/>
    <property type="evidence" value="ECO:0007669"/>
    <property type="project" value="InterPro"/>
</dbReference>
<dbReference type="GO" id="GO:0005524">
    <property type="term" value="F:ATP binding"/>
    <property type="evidence" value="ECO:0007669"/>
    <property type="project" value="InterPro"/>
</dbReference>
<keyword evidence="9" id="KW-1185">Reference proteome</keyword>
<evidence type="ECO:0000256" key="6">
    <source>
        <dbReference type="ARBA" id="ARBA00023242"/>
    </source>
</evidence>
<dbReference type="GO" id="GO:0005657">
    <property type="term" value="C:replication fork"/>
    <property type="evidence" value="ECO:0007669"/>
    <property type="project" value="TreeGrafter"/>
</dbReference>
<evidence type="ECO:0000259" key="7">
    <source>
        <dbReference type="PROSITE" id="PS50162"/>
    </source>
</evidence>
<dbReference type="SUPFAM" id="SSF52540">
    <property type="entry name" value="P-loop containing nucleoside triphosphate hydrolases"/>
    <property type="match status" value="1"/>
</dbReference>
<name>A0AAV8R778_ENSVE</name>
<dbReference type="PANTHER" id="PTHR46456">
    <property type="entry name" value="DNA REPAIR PROTEIN RAD51 HOMOLOG 2"/>
    <property type="match status" value="1"/>
</dbReference>
<dbReference type="InterPro" id="IPR030548">
    <property type="entry name" value="RAD51B"/>
</dbReference>
<sequence>MSNKLISEMGLPASIANVFAARNVLTAKDALSLPEFDLVALLGLDLDQVRSAVARISEIACPPCRTALSLLEDRARSACHLPTRLRGLDDALCGGIPFGALTELVGPSGIGKTQFCLKLALLAAMPTCYGGLNGRIIYMDTESKFNSSRLIEIGKSSFPHIFQSEGMAQEMAGRIVVLRPSSLSEFTESLQQIKLMILRHDVKLLIVDSMAAILLGDNERSTTVQKQHSWRWPLSFLKSLAEFSQIPIVVTNQVRSQNNDEVFHYSFQAQKNDTSKTSERLESHLTAALGIQWAHAVTIRLIFEAHSGQRFIKVSKSPTSPAVAFPFVVESSGISLLSHDGLEVTGAEICTIHCQDQDTTFLTRGPSHTLIFDASLQQFSWLGNIANRDVDQASRIETSPSSIFLDLLLTYHSCFKCEIDQTICIWLHKFLLLLQLLIEVGQT</sequence>
<dbReference type="PANTHER" id="PTHR46456:SF1">
    <property type="entry name" value="DNA REPAIR PROTEIN RAD51 HOMOLOG 2"/>
    <property type="match status" value="1"/>
</dbReference>
<evidence type="ECO:0000256" key="5">
    <source>
        <dbReference type="ARBA" id="ARBA00023172"/>
    </source>
</evidence>